<comment type="caution">
    <text evidence="2">The sequence shown here is derived from an EMBL/GenBank/DDBJ whole genome shotgun (WGS) entry which is preliminary data.</text>
</comment>
<feature type="transmembrane region" description="Helical" evidence="1">
    <location>
        <begin position="106"/>
        <end position="129"/>
    </location>
</feature>
<feature type="transmembrane region" description="Helical" evidence="1">
    <location>
        <begin position="82"/>
        <end position="100"/>
    </location>
</feature>
<feature type="transmembrane region" description="Helical" evidence="1">
    <location>
        <begin position="52"/>
        <end position="75"/>
    </location>
</feature>
<dbReference type="InterPro" id="IPR011701">
    <property type="entry name" value="MFS"/>
</dbReference>
<dbReference type="AlphaFoldDB" id="A0A1G2CIW8"/>
<gene>
    <name evidence="2" type="ORF">A2946_00800</name>
</gene>
<dbReference type="EMBL" id="MHLB01000041">
    <property type="protein sequence ID" value="OGZ01344.1"/>
    <property type="molecule type" value="Genomic_DNA"/>
</dbReference>
<keyword evidence="1" id="KW-0472">Membrane</keyword>
<evidence type="ECO:0000313" key="2">
    <source>
        <dbReference type="EMBL" id="OGZ01344.1"/>
    </source>
</evidence>
<evidence type="ECO:0000313" key="3">
    <source>
        <dbReference type="Proteomes" id="UP000178348"/>
    </source>
</evidence>
<dbReference type="GO" id="GO:0022857">
    <property type="term" value="F:transmembrane transporter activity"/>
    <property type="evidence" value="ECO:0007669"/>
    <property type="project" value="InterPro"/>
</dbReference>
<sequence>MIIKKASGGVGLSASGAILLRASLVMNFGVGLFAPIYALYVEKIGGSILDVGIAYAIFSIVTGTFIILFGTSAFFDRNVRKFVVAGYFLMGLTYLGYLLIESPLHLFIVQIFLGLTNGILEPAWDAVFSAGSNEAQEAKNWSLWSGGVSLIVGFSALLGSYIAHYSFSAIFIIMSACAFISSAISAKILKGRS</sequence>
<reference evidence="2 3" key="1">
    <citation type="journal article" date="2016" name="Nat. Commun.">
        <title>Thousands of microbial genomes shed light on interconnected biogeochemical processes in an aquifer system.</title>
        <authorList>
            <person name="Anantharaman K."/>
            <person name="Brown C.T."/>
            <person name="Hug L.A."/>
            <person name="Sharon I."/>
            <person name="Castelle C.J."/>
            <person name="Probst A.J."/>
            <person name="Thomas B.C."/>
            <person name="Singh A."/>
            <person name="Wilkins M.J."/>
            <person name="Karaoz U."/>
            <person name="Brodie E.L."/>
            <person name="Williams K.H."/>
            <person name="Hubbard S.S."/>
            <person name="Banfield J.F."/>
        </authorList>
    </citation>
    <scope>NUCLEOTIDE SEQUENCE [LARGE SCALE GENOMIC DNA]</scope>
</reference>
<keyword evidence="1" id="KW-1133">Transmembrane helix</keyword>
<organism evidence="2 3">
    <name type="scientific">Candidatus Liptonbacteria bacterium RIFCSPLOWO2_01_FULL_53_13</name>
    <dbReference type="NCBI Taxonomy" id="1798651"/>
    <lineage>
        <taxon>Bacteria</taxon>
        <taxon>Candidatus Liptoniibacteriota</taxon>
    </lineage>
</organism>
<dbReference type="InterPro" id="IPR036259">
    <property type="entry name" value="MFS_trans_sf"/>
</dbReference>
<dbReference type="PANTHER" id="PTHR23526">
    <property type="entry name" value="INTEGRAL MEMBRANE TRANSPORT PROTEIN-RELATED"/>
    <property type="match status" value="1"/>
</dbReference>
<dbReference type="SUPFAM" id="SSF103473">
    <property type="entry name" value="MFS general substrate transporter"/>
    <property type="match status" value="1"/>
</dbReference>
<evidence type="ECO:0008006" key="4">
    <source>
        <dbReference type="Google" id="ProtNLM"/>
    </source>
</evidence>
<feature type="transmembrane region" description="Helical" evidence="1">
    <location>
        <begin position="12"/>
        <end position="40"/>
    </location>
</feature>
<protein>
    <recommendedName>
        <fullName evidence="4">Major facilitator superfamily (MFS) profile domain-containing protein</fullName>
    </recommendedName>
</protein>
<evidence type="ECO:0000256" key="1">
    <source>
        <dbReference type="SAM" id="Phobius"/>
    </source>
</evidence>
<keyword evidence="1" id="KW-0812">Transmembrane</keyword>
<proteinExistence type="predicted"/>
<feature type="transmembrane region" description="Helical" evidence="1">
    <location>
        <begin position="141"/>
        <end position="163"/>
    </location>
</feature>
<dbReference type="Gene3D" id="1.20.1250.20">
    <property type="entry name" value="MFS general substrate transporter like domains"/>
    <property type="match status" value="1"/>
</dbReference>
<feature type="transmembrane region" description="Helical" evidence="1">
    <location>
        <begin position="169"/>
        <end position="189"/>
    </location>
</feature>
<name>A0A1G2CIW8_9BACT</name>
<dbReference type="InterPro" id="IPR052528">
    <property type="entry name" value="Sugar_transport-like"/>
</dbReference>
<accession>A0A1G2CIW8</accession>
<dbReference type="PANTHER" id="PTHR23526:SF2">
    <property type="entry name" value="MAJOR FACILITATOR SUPERFAMILY (MFS) PROFILE DOMAIN-CONTAINING PROTEIN"/>
    <property type="match status" value="1"/>
</dbReference>
<dbReference type="Proteomes" id="UP000178348">
    <property type="component" value="Unassembled WGS sequence"/>
</dbReference>
<dbReference type="Pfam" id="PF07690">
    <property type="entry name" value="MFS_1"/>
    <property type="match status" value="1"/>
</dbReference>